<comment type="caution">
    <text evidence="2">The sequence shown here is derived from an EMBL/GenBank/DDBJ whole genome shotgun (WGS) entry which is preliminary data.</text>
</comment>
<feature type="compositionally biased region" description="Acidic residues" evidence="1">
    <location>
        <begin position="23"/>
        <end position="41"/>
    </location>
</feature>
<dbReference type="Proteomes" id="UP000783863">
    <property type="component" value="Unassembled WGS sequence"/>
</dbReference>
<dbReference type="RefSeq" id="WP_220588062.1">
    <property type="nucleotide sequence ID" value="NZ_RKLQ01000001.1"/>
</dbReference>
<keyword evidence="3" id="KW-1185">Reference proteome</keyword>
<evidence type="ECO:0000256" key="1">
    <source>
        <dbReference type="SAM" id="MobiDB-lite"/>
    </source>
</evidence>
<evidence type="ECO:0000313" key="2">
    <source>
        <dbReference type="EMBL" id="MBX0302063.1"/>
    </source>
</evidence>
<feature type="region of interest" description="Disordered" evidence="1">
    <location>
        <begin position="1"/>
        <end position="52"/>
    </location>
</feature>
<dbReference type="AlphaFoldDB" id="A0A8J7YIX3"/>
<gene>
    <name evidence="2" type="ORF">EGD98_00105</name>
</gene>
<reference evidence="2" key="1">
    <citation type="submission" date="2021-06" db="EMBL/GenBank/DDBJ databases">
        <title>Halomicroarcula sp. F24A a new haloarchaeum isolated from saline soil.</title>
        <authorList>
            <person name="Duran-Viseras A."/>
            <person name="Sanchez-Porro C."/>
            <person name="Ventosa A."/>
        </authorList>
    </citation>
    <scope>NUCLEOTIDE SEQUENCE</scope>
    <source>
        <strain evidence="2">F24A</strain>
    </source>
</reference>
<accession>A0A8J7YIX3</accession>
<sequence length="52" mass="5818">MCHHRGDIPGEIPEWTMEREETAEADDEEELPEFLNEEGEEVSVLTDGSGGD</sequence>
<protein>
    <submittedName>
        <fullName evidence="2">Uncharacterized protein</fullName>
    </submittedName>
</protein>
<evidence type="ECO:0000313" key="3">
    <source>
        <dbReference type="Proteomes" id="UP000783863"/>
    </source>
</evidence>
<organism evidence="2 3">
    <name type="scientific">Haloarcula salinisoli</name>
    <dbReference type="NCBI Taxonomy" id="2487746"/>
    <lineage>
        <taxon>Archaea</taxon>
        <taxon>Methanobacteriati</taxon>
        <taxon>Methanobacteriota</taxon>
        <taxon>Stenosarchaea group</taxon>
        <taxon>Halobacteria</taxon>
        <taxon>Halobacteriales</taxon>
        <taxon>Haloarculaceae</taxon>
        <taxon>Haloarcula</taxon>
    </lineage>
</organism>
<name>A0A8J7YIX3_9EURY</name>
<dbReference type="EMBL" id="RKLQ01000001">
    <property type="protein sequence ID" value="MBX0302063.1"/>
    <property type="molecule type" value="Genomic_DNA"/>
</dbReference>
<proteinExistence type="predicted"/>